<reference evidence="2 3" key="2">
    <citation type="submission" date="2020-07" db="EMBL/GenBank/DDBJ databases">
        <title>Signatures of coevolution in a cyanophage population.</title>
        <authorList>
            <person name="Abebe J."/>
        </authorList>
    </citation>
    <scope>NUCLEOTIDE SEQUENCE [LARGE SCALE GENOMIC DNA]</scope>
    <source>
        <strain evidence="2">0809CC03</strain>
    </source>
</reference>
<reference evidence="2 3" key="1">
    <citation type="submission" date="2020-06" db="EMBL/GenBank/DDBJ databases">
        <authorList>
            <person name="Puxty R.J."/>
            <person name="Weihe C."/>
            <person name="Marston M.F."/>
            <person name="Martiny J.B.H."/>
        </authorList>
    </citation>
    <scope>NUCLEOTIDE SEQUENCE [LARGE SCALE GENOMIC DNA]</scope>
    <source>
        <strain evidence="2">0809CC03</strain>
    </source>
</reference>
<gene>
    <name evidence="2" type="ORF">CC030809_00236</name>
</gene>
<accession>A0A7D5JS30</accession>
<sequence length="275" mass="32082">MDKNKAIGKLRGIPRIFYINLDDHTERRQYMEDQFEYWGIPEDNYTRVPAHDGRGDNDLGDVLKGKYPELMTSSEVGCTVSHLKALKYWVDNYPEEEYLVVMEDDCDISTAGYWGFTWNDFARKVPYHFDVIQLAVINPIEINVKLHLRFVNDFSTACYIIRKHHAEKLVKLHCRGDKYKLDQNVKPRAVADDLIYNSGLSFAIPLFLYKIALGSSIHDIHVNTFHKSSHDGLWQFWKEQAPTIPDWSQFFEYDPYYGTLPPSLVAKQAIEDHNK</sequence>
<dbReference type="CDD" id="cd06532">
    <property type="entry name" value="Glyco_transf_25"/>
    <property type="match status" value="1"/>
</dbReference>
<dbReference type="InterPro" id="IPR002654">
    <property type="entry name" value="Glyco_trans_25"/>
</dbReference>
<feature type="domain" description="Glycosyl transferase family 25" evidence="1">
    <location>
        <begin position="15"/>
        <end position="172"/>
    </location>
</feature>
<evidence type="ECO:0000313" key="3">
    <source>
        <dbReference type="Proteomes" id="UP000510897"/>
    </source>
</evidence>
<dbReference type="Pfam" id="PF01755">
    <property type="entry name" value="Glyco_transf_25"/>
    <property type="match status" value="1"/>
</dbReference>
<dbReference type="EMBL" id="MT586120">
    <property type="protein sequence ID" value="QLF86284.1"/>
    <property type="molecule type" value="Genomic_DNA"/>
</dbReference>
<dbReference type="Proteomes" id="UP000510897">
    <property type="component" value="Segment"/>
</dbReference>
<evidence type="ECO:0000259" key="1">
    <source>
        <dbReference type="Pfam" id="PF01755"/>
    </source>
</evidence>
<name>A0A7D5JS30_9CAUD</name>
<evidence type="ECO:0000313" key="2">
    <source>
        <dbReference type="EMBL" id="QLF86284.1"/>
    </source>
</evidence>
<organism evidence="2 3">
    <name type="scientific">Synechococcus phage S-CAM7</name>
    <dbReference type="NCBI Taxonomy" id="1883368"/>
    <lineage>
        <taxon>Viruses</taxon>
        <taxon>Duplodnaviria</taxon>
        <taxon>Heunggongvirae</taxon>
        <taxon>Uroviricota</taxon>
        <taxon>Caudoviricetes</taxon>
        <taxon>Pantevenvirales</taxon>
        <taxon>Kyanoviridae</taxon>
        <taxon>Mazuvirus</taxon>
        <taxon>Mazuvirus scam7</taxon>
    </lineage>
</organism>
<protein>
    <recommendedName>
        <fullName evidence="1">Glycosyl transferase family 25 domain-containing protein</fullName>
    </recommendedName>
</protein>
<proteinExistence type="predicted"/>